<evidence type="ECO:0000256" key="5">
    <source>
        <dbReference type="ARBA" id="ARBA00022729"/>
    </source>
</evidence>
<evidence type="ECO:0000256" key="7">
    <source>
        <dbReference type="ARBA" id="ARBA00022989"/>
    </source>
</evidence>
<dbReference type="STRING" id="683960.A0A1E3P396"/>
<dbReference type="GO" id="GO:0035269">
    <property type="term" value="P:protein O-linked glycosylation via mannose"/>
    <property type="evidence" value="ECO:0007669"/>
    <property type="project" value="EnsemblFungi"/>
</dbReference>
<comment type="similarity">
    <text evidence="3">Belongs to the OST3/OST6 family.</text>
</comment>
<feature type="transmembrane region" description="Helical" evidence="9">
    <location>
        <begin position="157"/>
        <end position="176"/>
    </location>
</feature>
<dbReference type="Gene3D" id="3.40.30.10">
    <property type="entry name" value="Glutaredoxin"/>
    <property type="match status" value="1"/>
</dbReference>
<dbReference type="AlphaFoldDB" id="A0A1E3P396"/>
<evidence type="ECO:0000256" key="1">
    <source>
        <dbReference type="ARBA" id="ARBA00002791"/>
    </source>
</evidence>
<dbReference type="InterPro" id="IPR036249">
    <property type="entry name" value="Thioredoxin-like_sf"/>
</dbReference>
<protein>
    <submittedName>
        <fullName evidence="10">Uncharacterized protein</fullName>
    </submittedName>
</protein>
<dbReference type="SUPFAM" id="SSF52833">
    <property type="entry name" value="Thioredoxin-like"/>
    <property type="match status" value="1"/>
</dbReference>
<evidence type="ECO:0000256" key="6">
    <source>
        <dbReference type="ARBA" id="ARBA00022824"/>
    </source>
</evidence>
<reference evidence="10 11" key="1">
    <citation type="journal article" date="2016" name="Proc. Natl. Acad. Sci. U.S.A.">
        <title>Comparative genomics of biotechnologically important yeasts.</title>
        <authorList>
            <person name="Riley R."/>
            <person name="Haridas S."/>
            <person name="Wolfe K.H."/>
            <person name="Lopes M.R."/>
            <person name="Hittinger C.T."/>
            <person name="Goeker M."/>
            <person name="Salamov A.A."/>
            <person name="Wisecaver J.H."/>
            <person name="Long T.M."/>
            <person name="Calvey C.H."/>
            <person name="Aerts A.L."/>
            <person name="Barry K.W."/>
            <person name="Choi C."/>
            <person name="Clum A."/>
            <person name="Coughlan A.Y."/>
            <person name="Deshpande S."/>
            <person name="Douglass A.P."/>
            <person name="Hanson S.J."/>
            <person name="Klenk H.-P."/>
            <person name="LaButti K.M."/>
            <person name="Lapidus A."/>
            <person name="Lindquist E.A."/>
            <person name="Lipzen A.M."/>
            <person name="Meier-Kolthoff J.P."/>
            <person name="Ohm R.A."/>
            <person name="Otillar R.P."/>
            <person name="Pangilinan J.L."/>
            <person name="Peng Y."/>
            <person name="Rokas A."/>
            <person name="Rosa C.A."/>
            <person name="Scheuner C."/>
            <person name="Sibirny A.A."/>
            <person name="Slot J.C."/>
            <person name="Stielow J.B."/>
            <person name="Sun H."/>
            <person name="Kurtzman C.P."/>
            <person name="Blackwell M."/>
            <person name="Grigoriev I.V."/>
            <person name="Jeffries T.W."/>
        </authorList>
    </citation>
    <scope>NUCLEOTIDE SEQUENCE [LARGE SCALE GENOMIC DNA]</scope>
    <source>
        <strain evidence="11">ATCC 58044 / CBS 1984 / NCYC 433 / NRRL Y-366-8</strain>
    </source>
</reference>
<organism evidence="10 11">
    <name type="scientific">Wickerhamomyces anomalus (strain ATCC 58044 / CBS 1984 / NCYC 433 / NRRL Y-366-8)</name>
    <name type="common">Yeast</name>
    <name type="synonym">Hansenula anomala</name>
    <dbReference type="NCBI Taxonomy" id="683960"/>
    <lineage>
        <taxon>Eukaryota</taxon>
        <taxon>Fungi</taxon>
        <taxon>Dikarya</taxon>
        <taxon>Ascomycota</taxon>
        <taxon>Saccharomycotina</taxon>
        <taxon>Saccharomycetes</taxon>
        <taxon>Phaffomycetales</taxon>
        <taxon>Wickerhamomycetaceae</taxon>
        <taxon>Wickerhamomyces</taxon>
    </lineage>
</organism>
<proteinExistence type="inferred from homology"/>
<evidence type="ECO:0000256" key="9">
    <source>
        <dbReference type="SAM" id="Phobius"/>
    </source>
</evidence>
<evidence type="ECO:0000256" key="4">
    <source>
        <dbReference type="ARBA" id="ARBA00022692"/>
    </source>
</evidence>
<evidence type="ECO:0000256" key="3">
    <source>
        <dbReference type="ARBA" id="ARBA00009561"/>
    </source>
</evidence>
<dbReference type="GO" id="GO:0018279">
    <property type="term" value="P:protein N-linked glycosylation via asparagine"/>
    <property type="evidence" value="ECO:0007669"/>
    <property type="project" value="TreeGrafter"/>
</dbReference>
<keyword evidence="6" id="KW-0256">Endoplasmic reticulum</keyword>
<gene>
    <name evidence="10" type="ORF">WICANDRAFT_62373</name>
</gene>
<dbReference type="GO" id="GO:0015035">
    <property type="term" value="F:protein-disulfide reductase activity"/>
    <property type="evidence" value="ECO:0007669"/>
    <property type="project" value="EnsemblFungi"/>
</dbReference>
<dbReference type="PANTHER" id="PTHR12692:SF0">
    <property type="entry name" value="GH11935P"/>
    <property type="match status" value="1"/>
</dbReference>
<evidence type="ECO:0000256" key="8">
    <source>
        <dbReference type="ARBA" id="ARBA00023136"/>
    </source>
</evidence>
<dbReference type="OrthoDB" id="67566at2759"/>
<dbReference type="Proteomes" id="UP000094112">
    <property type="component" value="Unassembled WGS sequence"/>
</dbReference>
<keyword evidence="8 9" id="KW-0472">Membrane</keyword>
<dbReference type="RefSeq" id="XP_019038995.1">
    <property type="nucleotide sequence ID" value="XM_019183352.1"/>
</dbReference>
<sequence length="310" mass="34735">MAFTNALSASNLLKHKEKASSNVIKLTKNNYERILEGPRDSYIVLLLTATNPQIGCTICQQLNPEFDKIADSWFSDHPDGDNLFFARADFADGYREIFQAFQLNNVPRLYLYSPSEDNQAFNEGLEQLPIPNANLALELAQNLKEATQKNINVYEPVAYGNIIITAVFTFCSVLLIKKNFASVSTILKSRPLWGGLTVFSILIFITGYMFNAIRGSPYARPTQDGGTEYFARGQQSQYGVETQILSFVYGILAFSAVSLVTKVKSIENEKVQFVVVAVVSLIILSAYSILMLIFQFKSPGYPYHLLQLWS</sequence>
<dbReference type="InterPro" id="IPR021149">
    <property type="entry name" value="OligosaccharylTrfase_OST3/OST6"/>
</dbReference>
<dbReference type="PANTHER" id="PTHR12692">
    <property type="entry name" value="DOLICHYL-DIPHOSPHOOLIGOSACCHARIDE--PROTEIN GLYCOSYLTRANSFERASE-RELATED"/>
    <property type="match status" value="1"/>
</dbReference>
<keyword evidence="4 9" id="KW-0812">Transmembrane</keyword>
<evidence type="ECO:0000313" key="10">
    <source>
        <dbReference type="EMBL" id="ODQ59788.1"/>
    </source>
</evidence>
<feature type="transmembrane region" description="Helical" evidence="9">
    <location>
        <begin position="192"/>
        <end position="210"/>
    </location>
</feature>
<keyword evidence="5" id="KW-0732">Signal</keyword>
<evidence type="ECO:0000313" key="11">
    <source>
        <dbReference type="Proteomes" id="UP000094112"/>
    </source>
</evidence>
<accession>A0A1E3P396</accession>
<comment type="subcellular location">
    <subcellularLocation>
        <location evidence="2">Endoplasmic reticulum membrane</location>
        <topology evidence="2">Multi-pass membrane protein</topology>
    </subcellularLocation>
</comment>
<dbReference type="EMBL" id="KV454210">
    <property type="protein sequence ID" value="ODQ59788.1"/>
    <property type="molecule type" value="Genomic_DNA"/>
</dbReference>
<dbReference type="GO" id="GO:0008250">
    <property type="term" value="C:oligosaccharyltransferase complex"/>
    <property type="evidence" value="ECO:0007669"/>
    <property type="project" value="EnsemblFungi"/>
</dbReference>
<comment type="function">
    <text evidence="1">Subunit of the oligosaccharyl transferase (OST) complex that catalyzes the initial transfer of a defined glycan (Glc(3)Man(9)GlcNAc(2) in eukaryotes) from the lipid carrier dolichol-pyrophosphate to an asparagine residue within an Asn-X-Ser/Thr consensus motif in nascent polypeptide chains, the first step in protein N-glycosylation. N-glycosylation occurs cotranslationally and the complex associates with the Sec61 complex at the channel-forming translocon complex that mediates protein translocation across the endoplasmic reticulum (ER). All subunits are required for a maximal enzyme activity.</text>
</comment>
<keyword evidence="7 9" id="KW-1133">Transmembrane helix</keyword>
<evidence type="ECO:0000256" key="2">
    <source>
        <dbReference type="ARBA" id="ARBA00004477"/>
    </source>
</evidence>
<dbReference type="Pfam" id="PF04756">
    <property type="entry name" value="OST3_OST6"/>
    <property type="match status" value="1"/>
</dbReference>
<keyword evidence="11" id="KW-1185">Reference proteome</keyword>
<feature type="transmembrane region" description="Helical" evidence="9">
    <location>
        <begin position="273"/>
        <end position="296"/>
    </location>
</feature>
<name>A0A1E3P396_WICAA</name>
<dbReference type="GeneID" id="30200598"/>
<dbReference type="GO" id="GO:0004579">
    <property type="term" value="F:dolichyl-diphosphooligosaccharide-protein glycotransferase activity"/>
    <property type="evidence" value="ECO:0007669"/>
    <property type="project" value="EnsemblFungi"/>
</dbReference>